<keyword evidence="3" id="KW-1185">Reference proteome</keyword>
<dbReference type="EMBL" id="CABITT030000007">
    <property type="protein sequence ID" value="VVB12536.1"/>
    <property type="molecule type" value="Genomic_DNA"/>
</dbReference>
<dbReference type="AlphaFoldDB" id="A0A565CG34"/>
<organism evidence="2 3">
    <name type="scientific">Arabis nemorensis</name>
    <dbReference type="NCBI Taxonomy" id="586526"/>
    <lineage>
        <taxon>Eukaryota</taxon>
        <taxon>Viridiplantae</taxon>
        <taxon>Streptophyta</taxon>
        <taxon>Embryophyta</taxon>
        <taxon>Tracheophyta</taxon>
        <taxon>Spermatophyta</taxon>
        <taxon>Magnoliopsida</taxon>
        <taxon>eudicotyledons</taxon>
        <taxon>Gunneridae</taxon>
        <taxon>Pentapetalae</taxon>
        <taxon>rosids</taxon>
        <taxon>malvids</taxon>
        <taxon>Brassicales</taxon>
        <taxon>Brassicaceae</taxon>
        <taxon>Arabideae</taxon>
        <taxon>Arabis</taxon>
    </lineage>
</organism>
<feature type="region of interest" description="Disordered" evidence="1">
    <location>
        <begin position="66"/>
        <end position="89"/>
    </location>
</feature>
<accession>A0A565CG34</accession>
<evidence type="ECO:0000313" key="3">
    <source>
        <dbReference type="Proteomes" id="UP000489600"/>
    </source>
</evidence>
<sequence length="89" mass="9695">MADGIKNDIREALARFRGQLEEVWIRTNQLHDVPNLAHVSMLLTQAMNMLDADPVLDLDNLVVPPIAPPPGPDEIATNGTDVMPPADSD</sequence>
<reference evidence="2" key="1">
    <citation type="submission" date="2019-07" db="EMBL/GenBank/DDBJ databases">
        <authorList>
            <person name="Dittberner H."/>
        </authorList>
    </citation>
    <scope>NUCLEOTIDE SEQUENCE [LARGE SCALE GENOMIC DNA]</scope>
</reference>
<evidence type="ECO:0000313" key="2">
    <source>
        <dbReference type="EMBL" id="VVB12536.1"/>
    </source>
</evidence>
<comment type="caution">
    <text evidence="2">The sequence shown here is derived from an EMBL/GenBank/DDBJ whole genome shotgun (WGS) entry which is preliminary data.</text>
</comment>
<dbReference type="Proteomes" id="UP000489600">
    <property type="component" value="Unassembled WGS sequence"/>
</dbReference>
<protein>
    <submittedName>
        <fullName evidence="2">Uncharacterized protein</fullName>
    </submittedName>
</protein>
<gene>
    <name evidence="2" type="ORF">ANE_LOCUS22980</name>
</gene>
<evidence type="ECO:0000256" key="1">
    <source>
        <dbReference type="SAM" id="MobiDB-lite"/>
    </source>
</evidence>
<name>A0A565CG34_9BRAS</name>
<proteinExistence type="predicted"/>